<dbReference type="GO" id="GO:0046872">
    <property type="term" value="F:metal ion binding"/>
    <property type="evidence" value="ECO:0007669"/>
    <property type="project" value="UniProtKB-UniRule"/>
</dbReference>
<feature type="binding site" evidence="16">
    <location>
        <position position="71"/>
    </location>
    <ligand>
        <name>Zn(2+)</name>
        <dbReference type="ChEBI" id="CHEBI:29105"/>
        <note>catalytic</note>
    </ligand>
</feature>
<dbReference type="AlphaFoldDB" id="A0A524RNZ0"/>
<feature type="transmembrane region" description="Helical" evidence="14">
    <location>
        <begin position="52"/>
        <end position="71"/>
    </location>
</feature>
<proteinExistence type="inferred from homology"/>
<feature type="transmembrane region" description="Helical" evidence="14">
    <location>
        <begin position="110"/>
        <end position="134"/>
    </location>
</feature>
<dbReference type="Proteomes" id="UP000317990">
    <property type="component" value="Unassembled WGS sequence"/>
</dbReference>
<dbReference type="GO" id="GO:0008237">
    <property type="term" value="F:metallopeptidase activity"/>
    <property type="evidence" value="ECO:0007669"/>
    <property type="project" value="UniProtKB-UniRule"/>
</dbReference>
<evidence type="ECO:0000256" key="5">
    <source>
        <dbReference type="ARBA" id="ARBA00022692"/>
    </source>
</evidence>
<evidence type="ECO:0000256" key="13">
    <source>
        <dbReference type="ARBA" id="ARBA00023136"/>
    </source>
</evidence>
<evidence type="ECO:0000256" key="7">
    <source>
        <dbReference type="ARBA" id="ARBA00022737"/>
    </source>
</evidence>
<keyword evidence="13 14" id="KW-0472">Membrane</keyword>
<dbReference type="GO" id="GO:0005886">
    <property type="term" value="C:plasma membrane"/>
    <property type="evidence" value="ECO:0007669"/>
    <property type="project" value="UniProtKB-SubCell"/>
</dbReference>
<feature type="domain" description="Peptidase M50" evidence="17">
    <location>
        <begin position="60"/>
        <end position="132"/>
    </location>
</feature>
<dbReference type="Pfam" id="PF02163">
    <property type="entry name" value="Peptidase_M50"/>
    <property type="match status" value="2"/>
</dbReference>
<feature type="transmembrane region" description="Helical" evidence="14">
    <location>
        <begin position="21"/>
        <end position="40"/>
    </location>
</feature>
<evidence type="ECO:0000256" key="2">
    <source>
        <dbReference type="ARBA" id="ARBA00007931"/>
    </source>
</evidence>
<comment type="similarity">
    <text evidence="2 14">Belongs to the peptidase M50B family.</text>
</comment>
<evidence type="ECO:0000313" key="19">
    <source>
        <dbReference type="Proteomes" id="UP000317990"/>
    </source>
</evidence>
<keyword evidence="11 14" id="KW-0482">Metalloprotease</keyword>
<dbReference type="PANTHER" id="PTHR39188:SF3">
    <property type="entry name" value="STAGE IV SPORULATION PROTEIN FB"/>
    <property type="match status" value="1"/>
</dbReference>
<dbReference type="EMBL" id="SRMO01000054">
    <property type="protein sequence ID" value="TGG93050.1"/>
    <property type="molecule type" value="Genomic_DNA"/>
</dbReference>
<gene>
    <name evidence="18" type="ORF">ERJ67_04630</name>
</gene>
<protein>
    <recommendedName>
        <fullName evidence="14">Zinc metalloprotease</fullName>
    </recommendedName>
</protein>
<evidence type="ECO:0000256" key="15">
    <source>
        <dbReference type="PIRSR" id="PIRSR006404-1"/>
    </source>
</evidence>
<keyword evidence="6 14" id="KW-0479">Metal-binding</keyword>
<comment type="caution">
    <text evidence="18">The sequence shown here is derived from an EMBL/GenBank/DDBJ whole genome shotgun (WGS) entry which is preliminary data.</text>
</comment>
<evidence type="ECO:0000313" key="18">
    <source>
        <dbReference type="EMBL" id="TGG93050.1"/>
    </source>
</evidence>
<keyword evidence="5 14" id="KW-0812">Transmembrane</keyword>
<evidence type="ECO:0000256" key="14">
    <source>
        <dbReference type="PIRNR" id="PIRNR006404"/>
    </source>
</evidence>
<evidence type="ECO:0000259" key="17">
    <source>
        <dbReference type="Pfam" id="PF02163"/>
    </source>
</evidence>
<feature type="domain" description="Peptidase M50" evidence="17">
    <location>
        <begin position="149"/>
        <end position="200"/>
    </location>
</feature>
<feature type="binding site" evidence="16">
    <location>
        <position position="168"/>
    </location>
    <ligand>
        <name>Zn(2+)</name>
        <dbReference type="ChEBI" id="CHEBI:29105"/>
        <note>catalytic</note>
    </ligand>
</feature>
<keyword evidence="10 14" id="KW-1133">Transmembrane helix</keyword>
<evidence type="ECO:0000256" key="3">
    <source>
        <dbReference type="ARBA" id="ARBA00022475"/>
    </source>
</evidence>
<keyword evidence="7" id="KW-0677">Repeat</keyword>
<name>A0A524RNZ0_9CHRO</name>
<organism evidence="18 19">
    <name type="scientific">Aphanocapsa feldmannii 277cV</name>
    <dbReference type="NCBI Taxonomy" id="2507553"/>
    <lineage>
        <taxon>Bacteria</taxon>
        <taxon>Bacillati</taxon>
        <taxon>Cyanobacteriota</taxon>
        <taxon>Cyanophyceae</taxon>
        <taxon>Oscillatoriophycideae</taxon>
        <taxon>Chroococcales</taxon>
        <taxon>Microcystaceae</taxon>
        <taxon>Aphanocapsa</taxon>
    </lineage>
</organism>
<keyword evidence="9 14" id="KW-0862">Zinc</keyword>
<keyword evidence="8 14" id="KW-0378">Hydrolase</keyword>
<dbReference type="CDD" id="cd06164">
    <property type="entry name" value="S2P-M50_SpoIVFB_CBS"/>
    <property type="match status" value="1"/>
</dbReference>
<feature type="transmembrane region" description="Helical" evidence="14">
    <location>
        <begin position="154"/>
        <end position="178"/>
    </location>
</feature>
<dbReference type="InterPro" id="IPR046342">
    <property type="entry name" value="CBS_dom_sf"/>
</dbReference>
<comment type="subcellular location">
    <subcellularLocation>
        <location evidence="1 14">Cell membrane</location>
        <topology evidence="1 14">Multi-pass membrane protein</topology>
    </subcellularLocation>
</comment>
<evidence type="ECO:0000256" key="16">
    <source>
        <dbReference type="PIRSR" id="PIRSR006404-2"/>
    </source>
</evidence>
<keyword evidence="4 14" id="KW-0645">Protease</keyword>
<evidence type="ECO:0000256" key="1">
    <source>
        <dbReference type="ARBA" id="ARBA00004651"/>
    </source>
</evidence>
<feature type="transmembrane region" description="Helical" evidence="14">
    <location>
        <begin position="190"/>
        <end position="209"/>
    </location>
</feature>
<reference evidence="18 19" key="1">
    <citation type="journal article" date="2019" name="mSystems">
        <title>Life at home and on the roam: Genomic adaptions reflect the dual lifestyle of an intracellular, facultative symbiont.</title>
        <authorList>
            <person name="Burgsdorf I."/>
        </authorList>
    </citation>
    <scope>NUCLEOTIDE SEQUENCE [LARGE SCALE GENOMIC DNA]</scope>
    <source>
        <strain evidence="18">277cV</strain>
    </source>
</reference>
<evidence type="ECO:0000256" key="10">
    <source>
        <dbReference type="ARBA" id="ARBA00022989"/>
    </source>
</evidence>
<dbReference type="InterPro" id="IPR016483">
    <property type="entry name" value="UCP006404_Pept_M50_CBS"/>
</dbReference>
<evidence type="ECO:0000256" key="8">
    <source>
        <dbReference type="ARBA" id="ARBA00022801"/>
    </source>
</evidence>
<evidence type="ECO:0000256" key="11">
    <source>
        <dbReference type="ARBA" id="ARBA00023049"/>
    </source>
</evidence>
<dbReference type="GO" id="GO:0006508">
    <property type="term" value="P:proteolysis"/>
    <property type="evidence" value="ECO:0007669"/>
    <property type="project" value="UniProtKB-KW"/>
</dbReference>
<feature type="binding site" evidence="16">
    <location>
        <position position="75"/>
    </location>
    <ligand>
        <name>Zn(2+)</name>
        <dbReference type="ChEBI" id="CHEBI:29105"/>
        <note>catalytic</note>
    </ligand>
</feature>
<evidence type="ECO:0000256" key="4">
    <source>
        <dbReference type="ARBA" id="ARBA00022670"/>
    </source>
</evidence>
<feature type="active site" evidence="15">
    <location>
        <position position="72"/>
    </location>
</feature>
<dbReference type="SUPFAM" id="SSF54631">
    <property type="entry name" value="CBS-domain pair"/>
    <property type="match status" value="1"/>
</dbReference>
<accession>A0A524RNZ0</accession>
<sequence>MGQGWIIGHLFGIPLRIHPSWFLVLFFLAAAFFRPLYGQLLPSQGLEATQPLLWGISLLTALLLFLSVLLHELGHSLVALRQGVRVRSITLYLFGGVASIERECSSPNGALLVAAAGPAVSLLLAFGLGILAQAPLPSLPLVGIVASRLAELNLVLALFNLLPGLPLDGGLILKALVWKVSGSRSRGTRVAAQTGSLLGLLAILLGVWLSLSLGAIGGLWLAVLGWFGLGASRSQLQLLRLQQAMLDLSVGKAMARRFRVLESSLSLRQLSERLIADHNSSPDWLLVCEGHHWLGWVDGAVLKQLPVQSWDQELLRDHLRPLGSLSSVLEREPLWRAALLLEETRDARLLVLSPAGLPSGTLDRIDLVNAVSEKLELRLPAAFLEQARKSGLYPPGLPLGVVARGMAALPDLDPEQPQRQRS</sequence>
<keyword evidence="3 14" id="KW-1003">Cell membrane</keyword>
<evidence type="ECO:0000256" key="9">
    <source>
        <dbReference type="ARBA" id="ARBA00022833"/>
    </source>
</evidence>
<dbReference type="PANTHER" id="PTHR39188">
    <property type="entry name" value="MEMBRANE-ASSOCIATED ZINC METALLOPROTEASE M50B"/>
    <property type="match status" value="1"/>
</dbReference>
<evidence type="ECO:0000256" key="6">
    <source>
        <dbReference type="ARBA" id="ARBA00022723"/>
    </source>
</evidence>
<comment type="cofactor">
    <cofactor evidence="14 16">
        <name>Zn(2+)</name>
        <dbReference type="ChEBI" id="CHEBI:29105"/>
    </cofactor>
    <text evidence="14 16">Binds 1 zinc ion per subunit.</text>
</comment>
<dbReference type="InterPro" id="IPR008915">
    <property type="entry name" value="Peptidase_M50"/>
</dbReference>
<keyword evidence="12" id="KW-0129">CBS domain</keyword>
<dbReference type="PIRSF" id="PIRSF006404">
    <property type="entry name" value="UCP006404_Pept_M50_CBS"/>
    <property type="match status" value="1"/>
</dbReference>
<evidence type="ECO:0000256" key="12">
    <source>
        <dbReference type="ARBA" id="ARBA00023122"/>
    </source>
</evidence>